<proteinExistence type="predicted"/>
<dbReference type="EMBL" id="MU154853">
    <property type="protein sequence ID" value="KAF9486937.1"/>
    <property type="molecule type" value="Genomic_DNA"/>
</dbReference>
<evidence type="ECO:0000313" key="2">
    <source>
        <dbReference type="EMBL" id="KAF9486937.1"/>
    </source>
</evidence>
<evidence type="ECO:0000256" key="1">
    <source>
        <dbReference type="SAM" id="MobiDB-lite"/>
    </source>
</evidence>
<keyword evidence="3" id="KW-1185">Reference proteome</keyword>
<accession>A0A9P6D110</accession>
<evidence type="ECO:0000313" key="3">
    <source>
        <dbReference type="Proteomes" id="UP000807025"/>
    </source>
</evidence>
<feature type="non-terminal residue" evidence="2">
    <location>
        <position position="1"/>
    </location>
</feature>
<comment type="caution">
    <text evidence="2">The sequence shown here is derived from an EMBL/GenBank/DDBJ whole genome shotgun (WGS) entry which is preliminary data.</text>
</comment>
<reference evidence="2" key="1">
    <citation type="submission" date="2020-11" db="EMBL/GenBank/DDBJ databases">
        <authorList>
            <consortium name="DOE Joint Genome Institute"/>
            <person name="Ahrendt S."/>
            <person name="Riley R."/>
            <person name="Andreopoulos W."/>
            <person name="Labutti K."/>
            <person name="Pangilinan J."/>
            <person name="Ruiz-Duenas F.J."/>
            <person name="Barrasa J.M."/>
            <person name="Sanchez-Garcia M."/>
            <person name="Camarero S."/>
            <person name="Miyauchi S."/>
            <person name="Serrano A."/>
            <person name="Linde D."/>
            <person name="Babiker R."/>
            <person name="Drula E."/>
            <person name="Ayuso-Fernandez I."/>
            <person name="Pacheco R."/>
            <person name="Padilla G."/>
            <person name="Ferreira P."/>
            <person name="Barriuso J."/>
            <person name="Kellner H."/>
            <person name="Castanera R."/>
            <person name="Alfaro M."/>
            <person name="Ramirez L."/>
            <person name="Pisabarro A.G."/>
            <person name="Kuo A."/>
            <person name="Tritt A."/>
            <person name="Lipzen A."/>
            <person name="He G."/>
            <person name="Yan M."/>
            <person name="Ng V."/>
            <person name="Cullen D."/>
            <person name="Martin F."/>
            <person name="Rosso M.-N."/>
            <person name="Henrissat B."/>
            <person name="Hibbett D."/>
            <person name="Martinez A.T."/>
            <person name="Grigoriev I.V."/>
        </authorList>
    </citation>
    <scope>NUCLEOTIDE SEQUENCE</scope>
    <source>
        <strain evidence="2">ATCC 90797</strain>
    </source>
</reference>
<dbReference type="Proteomes" id="UP000807025">
    <property type="component" value="Unassembled WGS sequence"/>
</dbReference>
<feature type="compositionally biased region" description="Polar residues" evidence="1">
    <location>
        <begin position="1"/>
        <end position="17"/>
    </location>
</feature>
<name>A0A9P6D110_PLEER</name>
<protein>
    <submittedName>
        <fullName evidence="2">Uncharacterized protein</fullName>
    </submittedName>
</protein>
<gene>
    <name evidence="2" type="ORF">BDN71DRAFT_1514471</name>
</gene>
<organism evidence="2 3">
    <name type="scientific">Pleurotus eryngii</name>
    <name type="common">Boletus of the steppes</name>
    <dbReference type="NCBI Taxonomy" id="5323"/>
    <lineage>
        <taxon>Eukaryota</taxon>
        <taxon>Fungi</taxon>
        <taxon>Dikarya</taxon>
        <taxon>Basidiomycota</taxon>
        <taxon>Agaricomycotina</taxon>
        <taxon>Agaricomycetes</taxon>
        <taxon>Agaricomycetidae</taxon>
        <taxon>Agaricales</taxon>
        <taxon>Pleurotineae</taxon>
        <taxon>Pleurotaceae</taxon>
        <taxon>Pleurotus</taxon>
    </lineage>
</organism>
<dbReference type="AlphaFoldDB" id="A0A9P6D110"/>
<sequence length="152" mass="16345">DARTGTPQPQPRNSSPADDTRVGGAQPRNSPPPEDILVGEAQTRRSPLPAGPPPPKDTSVDVGAAPTSRTALANLSPQASLLRHPGYAEEPTWFTEALTRLRRVTGADWEVAIELWASIERQEKFGGYKVRNPLTVAGTKLFAVPAIPIWHG</sequence>
<feature type="region of interest" description="Disordered" evidence="1">
    <location>
        <begin position="1"/>
        <end position="66"/>
    </location>
</feature>